<dbReference type="Proteomes" id="UP000006038">
    <property type="component" value="Unassembled WGS sequence"/>
</dbReference>
<organism evidence="2">
    <name type="scientific">Oryza brachyantha</name>
    <name type="common">malo sina</name>
    <dbReference type="NCBI Taxonomy" id="4533"/>
    <lineage>
        <taxon>Eukaryota</taxon>
        <taxon>Viridiplantae</taxon>
        <taxon>Streptophyta</taxon>
        <taxon>Embryophyta</taxon>
        <taxon>Tracheophyta</taxon>
        <taxon>Spermatophyta</taxon>
        <taxon>Magnoliopsida</taxon>
        <taxon>Liliopsida</taxon>
        <taxon>Poales</taxon>
        <taxon>Poaceae</taxon>
        <taxon>BOP clade</taxon>
        <taxon>Oryzoideae</taxon>
        <taxon>Oryzeae</taxon>
        <taxon>Oryzinae</taxon>
        <taxon>Oryza</taxon>
    </lineage>
</organism>
<evidence type="ECO:0000313" key="3">
    <source>
        <dbReference type="Proteomes" id="UP000006038"/>
    </source>
</evidence>
<evidence type="ECO:0000313" key="2">
    <source>
        <dbReference type="EnsemblPlants" id="OB02G22330.1"/>
    </source>
</evidence>
<dbReference type="EnsemblPlants" id="OB02G22330.1">
    <property type="protein sequence ID" value="OB02G22330.1"/>
    <property type="gene ID" value="OB02G22330"/>
</dbReference>
<feature type="compositionally biased region" description="Polar residues" evidence="1">
    <location>
        <begin position="1"/>
        <end position="12"/>
    </location>
</feature>
<sequence>MRAYQIDSSNSRAWGANGRRDGAETRRSNSASAAEDRPYATIAIKSHVSITLELKNPNFKKWKAFRSMCGKFGLLDDTLSPQETVDPGW</sequence>
<evidence type="ECO:0000256" key="1">
    <source>
        <dbReference type="SAM" id="MobiDB-lite"/>
    </source>
</evidence>
<reference evidence="2" key="1">
    <citation type="submission" date="2013-04" db="UniProtKB">
        <authorList>
            <consortium name="EnsemblPlants"/>
        </authorList>
    </citation>
    <scope>IDENTIFICATION</scope>
</reference>
<proteinExistence type="predicted"/>
<dbReference type="HOGENOM" id="CLU_2458369_0_0_1"/>
<dbReference type="AlphaFoldDB" id="J3LC66"/>
<feature type="compositionally biased region" description="Basic and acidic residues" evidence="1">
    <location>
        <begin position="18"/>
        <end position="27"/>
    </location>
</feature>
<protein>
    <submittedName>
        <fullName evidence="2">Uncharacterized protein</fullName>
    </submittedName>
</protein>
<feature type="region of interest" description="Disordered" evidence="1">
    <location>
        <begin position="1"/>
        <end position="35"/>
    </location>
</feature>
<accession>J3LC66</accession>
<dbReference type="Gramene" id="OB02G22330.1">
    <property type="protein sequence ID" value="OB02G22330.1"/>
    <property type="gene ID" value="OB02G22330"/>
</dbReference>
<name>J3LC66_ORYBR</name>
<keyword evidence="3" id="KW-1185">Reference proteome</keyword>